<dbReference type="Proteomes" id="UP000229433">
    <property type="component" value="Unassembled WGS sequence"/>
</dbReference>
<name>A0A2G1VVN0_9FLAO</name>
<sequence>MTGFFYVKIKVLVKSLFIGRALSGRACLPVKAGYALQFLAPQEGCGLSATIPHAFLKSGITYTSRKKSRYTVKVRSRFRFVLRLKLKKFIKISICSPPQLGPNKKGGRTLDWGTARCLVLGLLVF</sequence>
<reference evidence="1 2" key="1">
    <citation type="submission" date="2017-08" db="EMBL/GenBank/DDBJ databases">
        <title>The whole genome shortgun sequences of strain Leeuwenhoekiella nanhaiensis G18 from the South China Sea.</title>
        <authorList>
            <person name="Liu Q."/>
        </authorList>
    </citation>
    <scope>NUCLEOTIDE SEQUENCE [LARGE SCALE GENOMIC DNA]</scope>
    <source>
        <strain evidence="1 2">G18</strain>
    </source>
</reference>
<dbReference type="AlphaFoldDB" id="A0A2G1VVN0"/>
<protein>
    <submittedName>
        <fullName evidence="1">Uncharacterized protein</fullName>
    </submittedName>
</protein>
<evidence type="ECO:0000313" key="1">
    <source>
        <dbReference type="EMBL" id="PHQ30670.1"/>
    </source>
</evidence>
<organism evidence="1 2">
    <name type="scientific">Leeuwenhoekiella nanhaiensis</name>
    <dbReference type="NCBI Taxonomy" id="1655491"/>
    <lineage>
        <taxon>Bacteria</taxon>
        <taxon>Pseudomonadati</taxon>
        <taxon>Bacteroidota</taxon>
        <taxon>Flavobacteriia</taxon>
        <taxon>Flavobacteriales</taxon>
        <taxon>Flavobacteriaceae</taxon>
        <taxon>Leeuwenhoekiella</taxon>
    </lineage>
</organism>
<keyword evidence="2" id="KW-1185">Reference proteome</keyword>
<proteinExistence type="predicted"/>
<dbReference type="EMBL" id="NQXA01000001">
    <property type="protein sequence ID" value="PHQ30670.1"/>
    <property type="molecule type" value="Genomic_DNA"/>
</dbReference>
<accession>A0A2G1VVN0</accession>
<evidence type="ECO:0000313" key="2">
    <source>
        <dbReference type="Proteomes" id="UP000229433"/>
    </source>
</evidence>
<dbReference type="RefSeq" id="WP_099644211.1">
    <property type="nucleotide sequence ID" value="NZ_KZ319287.1"/>
</dbReference>
<gene>
    <name evidence="1" type="ORF">CJ305_00100</name>
</gene>
<comment type="caution">
    <text evidence="1">The sequence shown here is derived from an EMBL/GenBank/DDBJ whole genome shotgun (WGS) entry which is preliminary data.</text>
</comment>